<evidence type="ECO:0000259" key="2">
    <source>
        <dbReference type="Pfam" id="PF20684"/>
    </source>
</evidence>
<evidence type="ECO:0000313" key="3">
    <source>
        <dbReference type="EMBL" id="KAL2272458.1"/>
    </source>
</evidence>
<feature type="transmembrane region" description="Helical" evidence="1">
    <location>
        <begin position="48"/>
        <end position="67"/>
    </location>
</feature>
<sequence>MDRSRKIALTIVFTFGYCVIVMSLGRLITTLRSQQELNRDFSYAGIKFVYWVAAEPTFSLLGICLPANASARPICDGYIFFSARKQDPISPYSTKRKWRLFRKQEWRHPFRCQ</sequence>
<dbReference type="Proteomes" id="UP001600888">
    <property type="component" value="Unassembled WGS sequence"/>
</dbReference>
<accession>A0ABR4DQ10</accession>
<evidence type="ECO:0000313" key="4">
    <source>
        <dbReference type="Proteomes" id="UP001600888"/>
    </source>
</evidence>
<keyword evidence="1" id="KW-0812">Transmembrane</keyword>
<organism evidence="3 4">
    <name type="scientific">Diaporthe vaccinii</name>
    <dbReference type="NCBI Taxonomy" id="105482"/>
    <lineage>
        <taxon>Eukaryota</taxon>
        <taxon>Fungi</taxon>
        <taxon>Dikarya</taxon>
        <taxon>Ascomycota</taxon>
        <taxon>Pezizomycotina</taxon>
        <taxon>Sordariomycetes</taxon>
        <taxon>Sordariomycetidae</taxon>
        <taxon>Diaporthales</taxon>
        <taxon>Diaporthaceae</taxon>
        <taxon>Diaporthe</taxon>
        <taxon>Diaporthe eres species complex</taxon>
    </lineage>
</organism>
<comment type="caution">
    <text evidence="3">The sequence shown here is derived from an EMBL/GenBank/DDBJ whole genome shotgun (WGS) entry which is preliminary data.</text>
</comment>
<dbReference type="InterPro" id="IPR049326">
    <property type="entry name" value="Rhodopsin_dom_fungi"/>
</dbReference>
<keyword evidence="1" id="KW-0472">Membrane</keyword>
<feature type="transmembrane region" description="Helical" evidence="1">
    <location>
        <begin position="7"/>
        <end position="28"/>
    </location>
</feature>
<feature type="domain" description="Rhodopsin" evidence="2">
    <location>
        <begin position="2"/>
        <end position="68"/>
    </location>
</feature>
<proteinExistence type="predicted"/>
<reference evidence="3 4" key="1">
    <citation type="submission" date="2024-03" db="EMBL/GenBank/DDBJ databases">
        <title>A high-quality draft genome sequence of Diaporthe vaccinii, a causative agent of upright dieback and viscid rot disease in cranberry plants.</title>
        <authorList>
            <person name="Sarrasin M."/>
            <person name="Lang B.F."/>
            <person name="Burger G."/>
        </authorList>
    </citation>
    <scope>NUCLEOTIDE SEQUENCE [LARGE SCALE GENOMIC DNA]</scope>
    <source>
        <strain evidence="3 4">IS7</strain>
    </source>
</reference>
<protein>
    <recommendedName>
        <fullName evidence="2">Rhodopsin domain-containing protein</fullName>
    </recommendedName>
</protein>
<keyword evidence="4" id="KW-1185">Reference proteome</keyword>
<keyword evidence="1" id="KW-1133">Transmembrane helix</keyword>
<evidence type="ECO:0000256" key="1">
    <source>
        <dbReference type="SAM" id="Phobius"/>
    </source>
</evidence>
<name>A0ABR4DQ10_9PEZI</name>
<dbReference type="EMBL" id="JBAWTH010000235">
    <property type="protein sequence ID" value="KAL2272458.1"/>
    <property type="molecule type" value="Genomic_DNA"/>
</dbReference>
<gene>
    <name evidence="3" type="ORF">FJTKL_06557</name>
</gene>
<dbReference type="Pfam" id="PF20684">
    <property type="entry name" value="Fung_rhodopsin"/>
    <property type="match status" value="1"/>
</dbReference>